<dbReference type="EMBL" id="CAKOFQ010006710">
    <property type="protein sequence ID" value="CAH1963824.1"/>
    <property type="molecule type" value="Genomic_DNA"/>
</dbReference>
<dbReference type="AlphaFoldDB" id="A0A9P0JYM4"/>
<dbReference type="OrthoDB" id="6760882at2759"/>
<sequence>MYVCNHCTLLDHKIKTVPAGSKERSDFIIEKKIHKKRANAFYQLMKQNVDDSVSYCFDLQQIQPLPKTPVQEAYYSRQIGFYNFCVVDVKGLYPKFYCWTEEQAGKGST</sequence>
<organism evidence="1 2">
    <name type="scientific">Acanthoscelides obtectus</name>
    <name type="common">Bean weevil</name>
    <name type="synonym">Bruchus obtectus</name>
    <dbReference type="NCBI Taxonomy" id="200917"/>
    <lineage>
        <taxon>Eukaryota</taxon>
        <taxon>Metazoa</taxon>
        <taxon>Ecdysozoa</taxon>
        <taxon>Arthropoda</taxon>
        <taxon>Hexapoda</taxon>
        <taxon>Insecta</taxon>
        <taxon>Pterygota</taxon>
        <taxon>Neoptera</taxon>
        <taxon>Endopterygota</taxon>
        <taxon>Coleoptera</taxon>
        <taxon>Polyphaga</taxon>
        <taxon>Cucujiformia</taxon>
        <taxon>Chrysomeloidea</taxon>
        <taxon>Chrysomelidae</taxon>
        <taxon>Bruchinae</taxon>
        <taxon>Bruchini</taxon>
        <taxon>Acanthoscelides</taxon>
    </lineage>
</organism>
<gene>
    <name evidence="1" type="ORF">ACAOBT_LOCUS5421</name>
</gene>
<comment type="caution">
    <text evidence="1">The sequence shown here is derived from an EMBL/GenBank/DDBJ whole genome shotgun (WGS) entry which is preliminary data.</text>
</comment>
<reference evidence="1" key="1">
    <citation type="submission" date="2022-03" db="EMBL/GenBank/DDBJ databases">
        <authorList>
            <person name="Sayadi A."/>
        </authorList>
    </citation>
    <scope>NUCLEOTIDE SEQUENCE</scope>
</reference>
<protein>
    <submittedName>
        <fullName evidence="1">Uncharacterized protein</fullName>
    </submittedName>
</protein>
<accession>A0A9P0JYM4</accession>
<name>A0A9P0JYM4_ACAOB</name>
<proteinExistence type="predicted"/>
<keyword evidence="2" id="KW-1185">Reference proteome</keyword>
<evidence type="ECO:0000313" key="1">
    <source>
        <dbReference type="EMBL" id="CAH1963824.1"/>
    </source>
</evidence>
<evidence type="ECO:0000313" key="2">
    <source>
        <dbReference type="Proteomes" id="UP001152888"/>
    </source>
</evidence>
<dbReference type="Proteomes" id="UP001152888">
    <property type="component" value="Unassembled WGS sequence"/>
</dbReference>